<accession>R4YSS7</accession>
<name>R4YSS7_OLEAN</name>
<reference evidence="2 3" key="1">
    <citation type="journal article" date="2013" name="Nat. Commun.">
        <title>Genome sequence and functional genomic analysis of the oil-degrading bacterium Oleispira antarctica.</title>
        <authorList>
            <person name="Kube M."/>
            <person name="Chernikova T.N."/>
            <person name="Al-Ramahi Y."/>
            <person name="Beloqui A."/>
            <person name="Lopez-Cortez N."/>
            <person name="Guazzaroni M.E."/>
            <person name="Heipieper H.J."/>
            <person name="Klages S."/>
            <person name="Kotsyurbenko O.R."/>
            <person name="Langer I."/>
            <person name="Nechitaylo T.Y."/>
            <person name="Lunsdorf H."/>
            <person name="Fernandez M."/>
            <person name="Juarez S."/>
            <person name="Ciordia S."/>
            <person name="Singer A."/>
            <person name="Kagan O."/>
            <person name="Egorova O."/>
            <person name="Petit P.A."/>
            <person name="Stogios P."/>
            <person name="Kim Y."/>
            <person name="Tchigvintsev A."/>
            <person name="Flick R."/>
            <person name="Denaro R."/>
            <person name="Genovese M."/>
            <person name="Albar J.P."/>
            <person name="Reva O.N."/>
            <person name="Martinez-Gomariz M."/>
            <person name="Tran H."/>
            <person name="Ferrer M."/>
            <person name="Savchenko A."/>
            <person name="Yakunin A.F."/>
            <person name="Yakimov M.M."/>
            <person name="Golyshina O.V."/>
            <person name="Reinhardt R."/>
            <person name="Golyshin P.N."/>
        </authorList>
    </citation>
    <scope>NUCLEOTIDE SEQUENCE [LARGE SCALE GENOMIC DNA]</scope>
</reference>
<dbReference type="AlphaFoldDB" id="R4YSS7"/>
<dbReference type="GO" id="GO:0016491">
    <property type="term" value="F:oxidoreductase activity"/>
    <property type="evidence" value="ECO:0007669"/>
    <property type="project" value="InterPro"/>
</dbReference>
<evidence type="ECO:0000313" key="2">
    <source>
        <dbReference type="EMBL" id="CCK75244.1"/>
    </source>
</evidence>
<dbReference type="Proteomes" id="UP000032749">
    <property type="component" value="Chromosome"/>
</dbReference>
<dbReference type="InterPro" id="IPR018713">
    <property type="entry name" value="MPAB/Lcp_cat_dom"/>
</dbReference>
<dbReference type="KEGG" id="oai:OLEAN_C10680"/>
<proteinExistence type="predicted"/>
<sequence>MWLRNTKELDKLSGQKVELTYHTIVKYLANHDAPLDYLISGELAQIQTFGIPSISMLLQRTKQYQNDGLKRLDDTRAILTECMTDSVQSDRGQHMIKHLNWIHSHYEISNDDYLYTLALFIIEPARWMESFGYRPLSEREKYAGYLAFKSLGTAMNIKHIPESREAFVMWYQDYRRQHMVYHPNNKKVTDGLIVAMEDMFPFFIKPFIRPVILTLVNDPELLIATGQKPPAQLTQIVIKGFMGIRKTLQKYINPWQHRSFDNSRLGQHYKSYPDGYQNSVLGPEKIVKNAPAGCPFHISNPPV</sequence>
<gene>
    <name evidence="2" type="ORF">OLEAN_C10680</name>
</gene>
<dbReference type="EMBL" id="FO203512">
    <property type="protein sequence ID" value="CCK75244.1"/>
    <property type="molecule type" value="Genomic_DNA"/>
</dbReference>
<protein>
    <recommendedName>
        <fullName evidence="1">ER-bound oxygenase mpaB/mpaB'/Rubber oxygenase catalytic domain-containing protein</fullName>
    </recommendedName>
</protein>
<evidence type="ECO:0000259" key="1">
    <source>
        <dbReference type="Pfam" id="PF09995"/>
    </source>
</evidence>
<dbReference type="OrthoDB" id="836517at2"/>
<dbReference type="InterPro" id="IPR046366">
    <property type="entry name" value="MPAB"/>
</dbReference>
<dbReference type="STRING" id="698738.OLEAN_C10680"/>
<feature type="domain" description="ER-bound oxygenase mpaB/mpaB'/Rubber oxygenase catalytic" evidence="1">
    <location>
        <begin position="63"/>
        <end position="204"/>
    </location>
</feature>
<dbReference type="PANTHER" id="PTHR36124:SF1">
    <property type="entry name" value="ER-BOUND OXYGENASE MPAB_MPAB'_RUBBER OXYGENASE CATALYTIC DOMAIN-CONTAINING PROTEIN"/>
    <property type="match status" value="1"/>
</dbReference>
<dbReference type="PANTHER" id="PTHR36124">
    <property type="match status" value="1"/>
</dbReference>
<keyword evidence="3" id="KW-1185">Reference proteome</keyword>
<dbReference type="HOGENOM" id="CLU_039076_1_0_6"/>
<organism evidence="2 3">
    <name type="scientific">Oleispira antarctica RB-8</name>
    <dbReference type="NCBI Taxonomy" id="698738"/>
    <lineage>
        <taxon>Bacteria</taxon>
        <taxon>Pseudomonadati</taxon>
        <taxon>Pseudomonadota</taxon>
        <taxon>Gammaproteobacteria</taxon>
        <taxon>Oceanospirillales</taxon>
        <taxon>Oceanospirillaceae</taxon>
        <taxon>Oleispira</taxon>
    </lineage>
</organism>
<evidence type="ECO:0000313" key="3">
    <source>
        <dbReference type="Proteomes" id="UP000032749"/>
    </source>
</evidence>
<dbReference type="Pfam" id="PF09995">
    <property type="entry name" value="MPAB_Lcp_cat"/>
    <property type="match status" value="1"/>
</dbReference>